<dbReference type="RefSeq" id="XP_008605498.1">
    <property type="nucleotide sequence ID" value="XM_008607276.1"/>
</dbReference>
<protein>
    <submittedName>
        <fullName evidence="2">Uncharacterized protein</fullName>
    </submittedName>
</protein>
<accession>T0QR95</accession>
<dbReference type="AlphaFoldDB" id="T0QR95"/>
<dbReference type="OrthoDB" id="78042at2759"/>
<feature type="compositionally biased region" description="Polar residues" evidence="1">
    <location>
        <begin position="123"/>
        <end position="134"/>
    </location>
</feature>
<evidence type="ECO:0000256" key="1">
    <source>
        <dbReference type="SAM" id="MobiDB-lite"/>
    </source>
</evidence>
<dbReference type="GeneID" id="19942459"/>
<evidence type="ECO:0000313" key="3">
    <source>
        <dbReference type="Proteomes" id="UP000030762"/>
    </source>
</evidence>
<name>T0QR95_SAPDV</name>
<reference evidence="2 3" key="1">
    <citation type="submission" date="2012-04" db="EMBL/GenBank/DDBJ databases">
        <title>The Genome Sequence of Saprolegnia declina VS20.</title>
        <authorList>
            <consortium name="The Broad Institute Genome Sequencing Platform"/>
            <person name="Russ C."/>
            <person name="Nusbaum C."/>
            <person name="Tyler B."/>
            <person name="van West P."/>
            <person name="Dieguez-Uribeondo J."/>
            <person name="de Bruijn I."/>
            <person name="Tripathy S."/>
            <person name="Jiang R."/>
            <person name="Young S.K."/>
            <person name="Zeng Q."/>
            <person name="Gargeya S."/>
            <person name="Fitzgerald M."/>
            <person name="Haas B."/>
            <person name="Abouelleil A."/>
            <person name="Alvarado L."/>
            <person name="Arachchi H.M."/>
            <person name="Berlin A."/>
            <person name="Chapman S.B."/>
            <person name="Goldberg J."/>
            <person name="Griggs A."/>
            <person name="Gujja S."/>
            <person name="Hansen M."/>
            <person name="Howarth C."/>
            <person name="Imamovic A."/>
            <person name="Larimer J."/>
            <person name="McCowen C."/>
            <person name="Montmayeur A."/>
            <person name="Murphy C."/>
            <person name="Neiman D."/>
            <person name="Pearson M."/>
            <person name="Priest M."/>
            <person name="Roberts A."/>
            <person name="Saif S."/>
            <person name="Shea T."/>
            <person name="Sisk P."/>
            <person name="Sykes S."/>
            <person name="Wortman J."/>
            <person name="Nusbaum C."/>
            <person name="Birren B."/>
        </authorList>
    </citation>
    <scope>NUCLEOTIDE SEQUENCE [LARGE SCALE GENOMIC DNA]</scope>
    <source>
        <strain evidence="2 3">VS20</strain>
    </source>
</reference>
<dbReference type="Proteomes" id="UP000030762">
    <property type="component" value="Unassembled WGS sequence"/>
</dbReference>
<proteinExistence type="predicted"/>
<sequence>MRRRLIVACRRPSCCSCLCPATGMLIDRRPKANDTSSGRVVKAVVSVVYGGYVDGSVVALVGGGVGVSCNRTDRHRRYSLRDAACGGRCATRSAMLPLSRGPAARPVGRSCVAGTTTSSISQLAMTSTKQPTRQTIKRRNDRRLADDKFGFQRCRYKTGTCTNERARKPNDMYHSLCEKHRLLHNFNQRNFDRKKRAIRKLLEEEETPSSPSSSSTSTSTDDDDLEVAIKLEPLMFPQSHAVAPRWTDEDLYILTAFLN</sequence>
<dbReference type="EMBL" id="JH767135">
    <property type="protein sequence ID" value="EQC40654.1"/>
    <property type="molecule type" value="Genomic_DNA"/>
</dbReference>
<keyword evidence="3" id="KW-1185">Reference proteome</keyword>
<feature type="region of interest" description="Disordered" evidence="1">
    <location>
        <begin position="123"/>
        <end position="142"/>
    </location>
</feature>
<feature type="compositionally biased region" description="Low complexity" evidence="1">
    <location>
        <begin position="208"/>
        <end position="219"/>
    </location>
</feature>
<dbReference type="VEuPathDB" id="FungiDB:SDRG_01732"/>
<organism evidence="2 3">
    <name type="scientific">Saprolegnia diclina (strain VS20)</name>
    <dbReference type="NCBI Taxonomy" id="1156394"/>
    <lineage>
        <taxon>Eukaryota</taxon>
        <taxon>Sar</taxon>
        <taxon>Stramenopiles</taxon>
        <taxon>Oomycota</taxon>
        <taxon>Saprolegniomycetes</taxon>
        <taxon>Saprolegniales</taxon>
        <taxon>Saprolegniaceae</taxon>
        <taxon>Saprolegnia</taxon>
    </lineage>
</organism>
<gene>
    <name evidence="2" type="ORF">SDRG_01732</name>
</gene>
<dbReference type="InParanoid" id="T0QR95"/>
<feature type="region of interest" description="Disordered" evidence="1">
    <location>
        <begin position="202"/>
        <end position="222"/>
    </location>
</feature>
<evidence type="ECO:0000313" key="2">
    <source>
        <dbReference type="EMBL" id="EQC40654.1"/>
    </source>
</evidence>